<dbReference type="GO" id="GO:0019901">
    <property type="term" value="F:protein kinase binding"/>
    <property type="evidence" value="ECO:0000318"/>
    <property type="project" value="GO_Central"/>
</dbReference>
<proteinExistence type="inferred from homology"/>
<name>A7SEM9_NEMVE</name>
<dbReference type="GO" id="GO:0060236">
    <property type="term" value="P:regulation of mitotic spindle organization"/>
    <property type="evidence" value="ECO:0000318"/>
    <property type="project" value="GO_Central"/>
</dbReference>
<dbReference type="PANTHER" id="PTHR14728">
    <property type="entry name" value="PROTEIN AURORA BOREALIS"/>
    <property type="match status" value="1"/>
</dbReference>
<evidence type="ECO:0000256" key="4">
    <source>
        <dbReference type="ARBA" id="ARBA00022776"/>
    </source>
</evidence>
<dbReference type="EMBL" id="DS469638">
    <property type="protein sequence ID" value="EDO37842.1"/>
    <property type="molecule type" value="Genomic_DNA"/>
</dbReference>
<gene>
    <name evidence="7" type="ORF">NEMVEDRAFT_v1g244724</name>
</gene>
<protein>
    <recommendedName>
        <fullName evidence="2">Protein aurora borealis</fullName>
    </recommendedName>
</protein>
<reference evidence="7 8" key="1">
    <citation type="journal article" date="2007" name="Science">
        <title>Sea anemone genome reveals ancestral eumetazoan gene repertoire and genomic organization.</title>
        <authorList>
            <person name="Putnam N.H."/>
            <person name="Srivastava M."/>
            <person name="Hellsten U."/>
            <person name="Dirks B."/>
            <person name="Chapman J."/>
            <person name="Salamov A."/>
            <person name="Terry A."/>
            <person name="Shapiro H."/>
            <person name="Lindquist E."/>
            <person name="Kapitonov V.V."/>
            <person name="Jurka J."/>
            <person name="Genikhovich G."/>
            <person name="Grigoriev I.V."/>
            <person name="Lucas S.M."/>
            <person name="Steele R.E."/>
            <person name="Finnerty J.R."/>
            <person name="Technau U."/>
            <person name="Martindale M.Q."/>
            <person name="Rokhsar D.S."/>
        </authorList>
    </citation>
    <scope>NUCLEOTIDE SEQUENCE [LARGE SCALE GENOMIC DNA]</scope>
    <source>
        <strain evidence="8">CH2 X CH6</strain>
    </source>
</reference>
<feature type="compositionally biased region" description="Polar residues" evidence="6">
    <location>
        <begin position="305"/>
        <end position="317"/>
    </location>
</feature>
<dbReference type="HOGENOM" id="CLU_368555_0_0_1"/>
<keyword evidence="3" id="KW-0132">Cell division</keyword>
<evidence type="ECO:0000256" key="2">
    <source>
        <dbReference type="ARBA" id="ARBA00020055"/>
    </source>
</evidence>
<accession>A7SEM9</accession>
<organism evidence="7 8">
    <name type="scientific">Nematostella vectensis</name>
    <name type="common">Starlet sea anemone</name>
    <dbReference type="NCBI Taxonomy" id="45351"/>
    <lineage>
        <taxon>Eukaryota</taxon>
        <taxon>Metazoa</taxon>
        <taxon>Cnidaria</taxon>
        <taxon>Anthozoa</taxon>
        <taxon>Hexacorallia</taxon>
        <taxon>Actiniaria</taxon>
        <taxon>Edwardsiidae</taxon>
        <taxon>Nematostella</taxon>
    </lineage>
</organism>
<dbReference type="Proteomes" id="UP000001593">
    <property type="component" value="Unassembled WGS sequence"/>
</dbReference>
<dbReference type="Pfam" id="PF15280">
    <property type="entry name" value="BORA_N"/>
    <property type="match status" value="1"/>
</dbReference>
<dbReference type="InParanoid" id="A7SEM9"/>
<feature type="region of interest" description="Disordered" evidence="6">
    <location>
        <begin position="299"/>
        <end position="323"/>
    </location>
</feature>
<dbReference type="InterPro" id="IPR023252">
    <property type="entry name" value="Aurora_borealis_protein"/>
</dbReference>
<dbReference type="GO" id="GO:0007088">
    <property type="term" value="P:regulation of mitotic nuclear division"/>
    <property type="evidence" value="ECO:0000318"/>
    <property type="project" value="GO_Central"/>
</dbReference>
<dbReference type="GO" id="GO:0051301">
    <property type="term" value="P:cell division"/>
    <property type="evidence" value="ECO:0007669"/>
    <property type="project" value="UniProtKB-KW"/>
</dbReference>
<evidence type="ECO:0000256" key="3">
    <source>
        <dbReference type="ARBA" id="ARBA00022618"/>
    </source>
</evidence>
<sequence>MTDSMSYSFSSLEVTRNPFESDHEDRLHFPGFSPSMFTTPRTPISEKRKPKEFRWSIDQISVLRPADIDEFPNQETSSTLERLNMFIKHNPFQHRGIHGEHEVQLAVDEYFSQDAIVPSPWTPNRSVKHVTFSPLPPHTKYIPNDSSMNSSSNSQIDSLRTAPPKLCADGQVFYNGNEAGERELSISSLRRKLFPQGDGMTNQDHNNNTPHTDEVQKIRSILKHPKSPLVTSSPMGCKDRQQPHDSTHCRSSSPDVSPIKTSRYSLALYTSPMCLTQVLESSGVDIANELDMFPDISPIKDYDNNPHNQSKTGQHRNVSMDGGPLELSALTVSDEESESDPPAKVTMEDLANTESEDEIPAKVTMEDLTVDVEEDDDGEKKPALVTMEDLAMDDTSQIDNSRQEDIEDMETSSIQQSVNLPQEEGVLNGGKKAEKEQQLKIGKNEAISLFKPPSTYIAGSHITAFATQNHGNAKHKTFEADDEVLIVRANAALRRANRFSPLSSLDSDYATFNADINKLKTQSGLDNDISWRPVSMSTPLCPPVRRPRVFGSSTLECDYCPEGSTDRLMSFKRLAELPHTNELGYTPSTTDHHGNRRQPAIEDIIRRNELLKEGLREASTPTYSSVQFGKWRVPRTYPLSYMERKALYGKPVSKAVESIESLAPRLYSDSKRVSWPPSRPFSTRTSYHNNRPVSPPSSWLSHDHVYKVYPDGIVSKMPIPALYRSREIDSGFEDWKKSISRWELSIKTQTSRLKYS</sequence>
<dbReference type="PRINTS" id="PR02038">
    <property type="entry name" value="AURORABORA"/>
</dbReference>
<feature type="compositionally biased region" description="Basic and acidic residues" evidence="6">
    <location>
        <begin position="237"/>
        <end position="248"/>
    </location>
</feature>
<dbReference type="STRING" id="45351.A7SEM9"/>
<feature type="region of interest" description="Disordered" evidence="6">
    <location>
        <begin position="226"/>
        <end position="257"/>
    </location>
</feature>
<keyword evidence="5" id="KW-0131">Cell cycle</keyword>
<dbReference type="PANTHER" id="PTHR14728:SF2">
    <property type="entry name" value="PROTEIN AURORA BOREALIS"/>
    <property type="match status" value="1"/>
</dbReference>
<dbReference type="GO" id="GO:0005737">
    <property type="term" value="C:cytoplasm"/>
    <property type="evidence" value="ECO:0000318"/>
    <property type="project" value="GO_Central"/>
</dbReference>
<evidence type="ECO:0000256" key="6">
    <source>
        <dbReference type="SAM" id="MobiDB-lite"/>
    </source>
</evidence>
<dbReference type="OMA" id="KEFRWSI"/>
<comment type="similarity">
    <text evidence="1">Belongs to the BORA family.</text>
</comment>
<evidence type="ECO:0000313" key="8">
    <source>
        <dbReference type="Proteomes" id="UP000001593"/>
    </source>
</evidence>
<dbReference type="AlphaFoldDB" id="A7SEM9"/>
<keyword evidence="8" id="KW-1185">Reference proteome</keyword>
<keyword evidence="4" id="KW-0498">Mitosis</keyword>
<evidence type="ECO:0000313" key="7">
    <source>
        <dbReference type="EMBL" id="EDO37842.1"/>
    </source>
</evidence>
<evidence type="ECO:0000256" key="1">
    <source>
        <dbReference type="ARBA" id="ARBA00010963"/>
    </source>
</evidence>
<evidence type="ECO:0000256" key="5">
    <source>
        <dbReference type="ARBA" id="ARBA00023306"/>
    </source>
</evidence>
<dbReference type="GO" id="GO:0005634">
    <property type="term" value="C:nucleus"/>
    <property type="evidence" value="ECO:0000318"/>
    <property type="project" value="GO_Central"/>
</dbReference>